<dbReference type="Proteomes" id="UP000674318">
    <property type="component" value="Chromosome 35"/>
</dbReference>
<dbReference type="EMBL" id="JAFJZO010000035">
    <property type="protein sequence ID" value="KAG5492868.1"/>
    <property type="molecule type" value="Genomic_DNA"/>
</dbReference>
<feature type="compositionally biased region" description="Basic residues" evidence="1">
    <location>
        <begin position="959"/>
        <end position="982"/>
    </location>
</feature>
<feature type="region of interest" description="Disordered" evidence="1">
    <location>
        <begin position="188"/>
        <end position="248"/>
    </location>
</feature>
<feature type="compositionally biased region" description="Polar residues" evidence="1">
    <location>
        <begin position="27"/>
        <end position="37"/>
    </location>
</feature>
<protein>
    <submittedName>
        <fullName evidence="3">Uncharacterized protein</fullName>
    </submittedName>
</protein>
<feature type="region of interest" description="Disordered" evidence="1">
    <location>
        <begin position="1170"/>
        <end position="1200"/>
    </location>
</feature>
<gene>
    <name evidence="3" type="ORF">JKF63_01448</name>
</gene>
<evidence type="ECO:0000256" key="1">
    <source>
        <dbReference type="SAM" id="MobiDB-lite"/>
    </source>
</evidence>
<reference evidence="3 4" key="1">
    <citation type="submission" date="2021-02" db="EMBL/GenBank/DDBJ databases">
        <title>Porcisia hertigi Genome sequencing and assembly.</title>
        <authorList>
            <person name="Almutairi H."/>
            <person name="Gatherer D."/>
        </authorList>
    </citation>
    <scope>NUCLEOTIDE SEQUENCE [LARGE SCALE GENOMIC DNA]</scope>
    <source>
        <strain evidence="3 4">C119</strain>
    </source>
</reference>
<feature type="transmembrane region" description="Helical" evidence="2">
    <location>
        <begin position="758"/>
        <end position="780"/>
    </location>
</feature>
<feature type="compositionally biased region" description="Basic and acidic residues" evidence="1">
    <location>
        <begin position="984"/>
        <end position="998"/>
    </location>
</feature>
<feature type="compositionally biased region" description="Pro residues" evidence="1">
    <location>
        <begin position="227"/>
        <end position="245"/>
    </location>
</feature>
<organism evidence="3 4">
    <name type="scientific">Porcisia hertigi</name>
    <dbReference type="NCBI Taxonomy" id="2761500"/>
    <lineage>
        <taxon>Eukaryota</taxon>
        <taxon>Discoba</taxon>
        <taxon>Euglenozoa</taxon>
        <taxon>Kinetoplastea</taxon>
        <taxon>Metakinetoplastina</taxon>
        <taxon>Trypanosomatida</taxon>
        <taxon>Trypanosomatidae</taxon>
        <taxon>Leishmaniinae</taxon>
        <taxon>Porcisia</taxon>
    </lineage>
</organism>
<dbReference type="PANTHER" id="PTHR48125">
    <property type="entry name" value="LP07818P1"/>
    <property type="match status" value="1"/>
</dbReference>
<comment type="caution">
    <text evidence="3">The sequence shown here is derived from an EMBL/GenBank/DDBJ whole genome shotgun (WGS) entry which is preliminary data.</text>
</comment>
<feature type="region of interest" description="Disordered" evidence="1">
    <location>
        <begin position="1064"/>
        <end position="1095"/>
    </location>
</feature>
<dbReference type="AlphaFoldDB" id="A0A836IEG5"/>
<feature type="transmembrane region" description="Helical" evidence="2">
    <location>
        <begin position="862"/>
        <end position="886"/>
    </location>
</feature>
<keyword evidence="4" id="KW-1185">Reference proteome</keyword>
<evidence type="ECO:0000256" key="2">
    <source>
        <dbReference type="SAM" id="Phobius"/>
    </source>
</evidence>
<feature type="transmembrane region" description="Helical" evidence="2">
    <location>
        <begin position="801"/>
        <end position="819"/>
    </location>
</feature>
<keyword evidence="2" id="KW-0812">Transmembrane</keyword>
<feature type="transmembrane region" description="Helical" evidence="2">
    <location>
        <begin position="673"/>
        <end position="696"/>
    </location>
</feature>
<dbReference type="OrthoDB" id="266882at2759"/>
<dbReference type="KEGG" id="phet:94287572"/>
<dbReference type="GeneID" id="94287572"/>
<feature type="compositionally biased region" description="Low complexity" evidence="1">
    <location>
        <begin position="478"/>
        <end position="490"/>
    </location>
</feature>
<feature type="region of interest" description="Disordered" evidence="1">
    <location>
        <begin position="27"/>
        <end position="51"/>
    </location>
</feature>
<dbReference type="PANTHER" id="PTHR48125:SF12">
    <property type="entry name" value="AT HOOK TRANSCRIPTION FACTOR FAMILY-RELATED"/>
    <property type="match status" value="1"/>
</dbReference>
<name>A0A836IEG5_9TRYP</name>
<sequence>MHPTHPIGSMRRDGGDVGLMMSSGLVHQQSASASHTPTPEKGLTTPLEHAESLTSAHPITQALKSSSEAPGASALLESGSPPGAFMTVHSPTPNRLGESALNLARLEPQLDQSPKSGVRAHTPFMSTSDTPHGVSLLPLASVPQPHTSPVTDVQHRSGAGFAELHSDKPLVSPLAGLTYETPLAVLASSSDSGSHKSKESGSNPQARPPSSSSSSRQSGNGVHAPPDIQPSPPSPPPPPPPPQNPKLPTAAAAANLLHFAPLIQQFDFHKTDIKNIASTSTFTMENVKTVPVKLRLLRHEVLSRAEPIANVRQAAMRAGRVKAPRPNSSTKQCESLPRVVDVADFHDTLVIFDNALLAISFALWGSVAPYNDLVRALLAFCVPDLLSHLKNSSKRNDVINDISPSERQRADAVAEAAASVSQPPTEKTRVRVSFSSVLRFLNHYGIDILVISANRKAASSFCAKRRHVHQGCCPPPADTSSATSPSPMMSEGDANKPGTSAAPLRRVLVALSYNFKEALWCPLTTSRPIRRVASHWHEYRRTQRRYARRNARRAKREADAEAAAKAENDAIVAKLMAWQQRTAPYRQKQHCEAGHAIDEPAPCGVFADAADSQPYPVTIPDSNNGGGSEMSTLKPGNRPPFHNVLYPNLVQTDVGFTLLLRQGLHPLFTMVRLHLTLCAPLGCITLLLGLALIIYVSKTTDVCLFDTRLGQCVDVRRSDSTGGSGCLALLSSLSPSVYQADIVKGYLYGPPSAPGNCLIVTICCNFAAVLGNVLMVYFAVRYLALGGTRLRFLHVLRSVQAVLGAIVCAFAAYVVFLLHSRFHILPCSSLAATNTVLCTAHLENCSDRYAYVAHAPLNSTNVALVLACVYLAFCVLHWLVAVLPVLPSRDTQDLVPTATPDTYAFRPNPFAPDGPTPAELDELQKAMQPTLRQELRLYTEARDRLLTTTTTIGEMMHANRVKSLKQMRLNEKRRQRRMRPFQKRPQEDGNQERAREGSPGKGQGYMALWGGKKLANRHSSSRSSSWSLSDSDLEHAHHSVVLAPRLVQRVAEIGARVQERGLPTETISPTTPVRTPFSEKGGKAPIGSSSALQPPRNLRASELSLHSTSAARARALVGPDELSISVNKTGDLAQRCATSPPYVSLSSRLFAPTDPIVSPKSEPLENVKLASTSSGEKKCSFDPPRTISRTPSIHSANMYDAGRSTVDEGIDRVVARLRARKAGAPGGAQ</sequence>
<feature type="region of interest" description="Disordered" evidence="1">
    <location>
        <begin position="1"/>
        <end position="20"/>
    </location>
</feature>
<feature type="region of interest" description="Disordered" evidence="1">
    <location>
        <begin position="472"/>
        <end position="500"/>
    </location>
</feature>
<feature type="compositionally biased region" description="Low complexity" evidence="1">
    <location>
        <begin position="200"/>
        <end position="221"/>
    </location>
</feature>
<evidence type="ECO:0000313" key="3">
    <source>
        <dbReference type="EMBL" id="KAG5492868.1"/>
    </source>
</evidence>
<keyword evidence="2" id="KW-0472">Membrane</keyword>
<evidence type="ECO:0000313" key="4">
    <source>
        <dbReference type="Proteomes" id="UP000674318"/>
    </source>
</evidence>
<feature type="region of interest" description="Disordered" evidence="1">
    <location>
        <begin position="956"/>
        <end position="1007"/>
    </location>
</feature>
<accession>A0A836IEG5</accession>
<proteinExistence type="predicted"/>
<keyword evidence="2" id="KW-1133">Transmembrane helix</keyword>
<dbReference type="RefSeq" id="XP_067753652.1">
    <property type="nucleotide sequence ID" value="XM_067897495.1"/>
</dbReference>